<accession>A0ABX3NZP4</accession>
<evidence type="ECO:0000259" key="2">
    <source>
        <dbReference type="Pfam" id="PF16335"/>
    </source>
</evidence>
<keyword evidence="5" id="KW-1185">Reference proteome</keyword>
<dbReference type="InterPro" id="IPR033433">
    <property type="entry name" value="GtaA_N"/>
</dbReference>
<dbReference type="InterPro" id="IPR008928">
    <property type="entry name" value="6-hairpin_glycosidase_sf"/>
</dbReference>
<dbReference type="EMBL" id="LWBO01000005">
    <property type="protein sequence ID" value="OQP51521.1"/>
    <property type="molecule type" value="Genomic_DNA"/>
</dbReference>
<feature type="domain" description="Glutaminase A N-terminal" evidence="3">
    <location>
        <begin position="95"/>
        <end position="306"/>
    </location>
</feature>
<feature type="domain" description="DUF4964" evidence="1">
    <location>
        <begin position="23"/>
        <end position="82"/>
    </location>
</feature>
<dbReference type="InterPro" id="IPR032515">
    <property type="entry name" value="DUF4964"/>
</dbReference>
<proteinExistence type="predicted"/>
<comment type="caution">
    <text evidence="4">The sequence shown here is derived from an EMBL/GenBank/DDBJ whole genome shotgun (WGS) entry which is preliminary data.</text>
</comment>
<protein>
    <submittedName>
        <fullName evidence="4">Glutaminase</fullName>
    </submittedName>
</protein>
<evidence type="ECO:0000313" key="5">
    <source>
        <dbReference type="Proteomes" id="UP000192277"/>
    </source>
</evidence>
<evidence type="ECO:0000313" key="4">
    <source>
        <dbReference type="EMBL" id="OQP51521.1"/>
    </source>
</evidence>
<dbReference type="InterPro" id="IPR052743">
    <property type="entry name" value="Glutaminase_GtaA"/>
</dbReference>
<evidence type="ECO:0000259" key="3">
    <source>
        <dbReference type="Pfam" id="PF17168"/>
    </source>
</evidence>
<reference evidence="4 5" key="1">
    <citation type="submission" date="2016-04" db="EMBL/GenBank/DDBJ databases">
        <authorList>
            <person name="Chen L."/>
            <person name="Zhuang W."/>
            <person name="Wang G."/>
        </authorList>
    </citation>
    <scope>NUCLEOTIDE SEQUENCE [LARGE SCALE GENOMIC DNA]</scope>
    <source>
        <strain evidence="5">GR20</strain>
    </source>
</reference>
<dbReference type="Proteomes" id="UP000192277">
    <property type="component" value="Unassembled WGS sequence"/>
</dbReference>
<dbReference type="Pfam" id="PF16334">
    <property type="entry name" value="DUF4964"/>
    <property type="match status" value="1"/>
</dbReference>
<gene>
    <name evidence="4" type="ORF">A4D02_25735</name>
</gene>
<evidence type="ECO:0000259" key="1">
    <source>
        <dbReference type="Pfam" id="PF16334"/>
    </source>
</evidence>
<organism evidence="4 5">
    <name type="scientific">Niastella koreensis</name>
    <dbReference type="NCBI Taxonomy" id="354356"/>
    <lineage>
        <taxon>Bacteria</taxon>
        <taxon>Pseudomonadati</taxon>
        <taxon>Bacteroidota</taxon>
        <taxon>Chitinophagia</taxon>
        <taxon>Chitinophagales</taxon>
        <taxon>Chitinophagaceae</taxon>
        <taxon>Niastella</taxon>
    </lineage>
</organism>
<dbReference type="Pfam" id="PF16335">
    <property type="entry name" value="GtaA_6_Hairpin"/>
    <property type="match status" value="1"/>
</dbReference>
<dbReference type="Pfam" id="PF17168">
    <property type="entry name" value="DUF5127"/>
    <property type="match status" value="1"/>
</dbReference>
<feature type="domain" description="Glutaminase A central" evidence="2">
    <location>
        <begin position="312"/>
        <end position="648"/>
    </location>
</feature>
<dbReference type="SUPFAM" id="SSF48208">
    <property type="entry name" value="Six-hairpin glycosidases"/>
    <property type="match status" value="1"/>
</dbReference>
<dbReference type="RefSeq" id="WP_014219778.1">
    <property type="nucleotide sequence ID" value="NZ_LWBO01000005.1"/>
</dbReference>
<dbReference type="PANTHER" id="PTHR31987:SF1">
    <property type="entry name" value="GLUTAMINASE A"/>
    <property type="match status" value="1"/>
</dbReference>
<name>A0ABX3NZP4_9BACT</name>
<dbReference type="InterPro" id="IPR032514">
    <property type="entry name" value="GtaA_central"/>
</dbReference>
<sequence>MKNTILLPAFLLFSIVIAAQVKKMPAYPLITHDPYFSIWSFTDDLTTGSAKHWTGADQPLNGWCMVDGQNFRFMGQDAASFTATAQLKDVTVTATRTIYQYVCGPVNLQVQFTSPLLLNSWTVLTRPVSYISVTLQSNDNKIHQTQVNINVSTNLCVNKPEQEVTAKKLVTPDGLYVIKAGSVEQPVLQKKGDNLRIDWGYMYVAAPKAANTKQVIGDAQTADSTTGKALMLRTALPALKIASIPQTQFIMLGYDDIYSVQYFGKNLPPVWRSEGRTIEKELAHAAIEYKSIMKQCTAFDQQLYADAVKAGGDKYAQLCVAAYRQSVAANKILKDPDGNILFLSKENFSNGSINTVDVTYPSAPLYLLYNPDLLKGMLNGIFYYSESGKFAKPFAAHDLGTYPIANGQTYGEDMPVEESGNMIILTAAIAKAEGNANYARKHWKTLTTWVDYLEKEGFDPANQLCTDDFAGHLARNANLSVKAIVAIGCYALLAEMMHDVPVSMKYRTTALNMAKKWMTLASDGDHYSLTFSDKNTWSQKYNLVWDRVLNLHLFPAEVYNKEIKYYLTKQNTFGLPLDSRKTYTKSDWIMWTATLTNDTTAFKALTDPLYTYLTETPTRVPLSDWHETTNGKQVGFQARSVVGGYFMRMLDKTWGKKGRGK</sequence>
<dbReference type="PANTHER" id="PTHR31987">
    <property type="entry name" value="GLUTAMINASE A-RELATED"/>
    <property type="match status" value="1"/>
</dbReference>